<evidence type="ECO:0000259" key="5">
    <source>
        <dbReference type="SMART" id="SM00645"/>
    </source>
</evidence>
<dbReference type="InterPro" id="IPR000668">
    <property type="entry name" value="Peptidase_C1A_C"/>
</dbReference>
<dbReference type="SMART" id="SM00645">
    <property type="entry name" value="Pept_C1"/>
    <property type="match status" value="1"/>
</dbReference>
<keyword evidence="4" id="KW-0732">Signal</keyword>
<dbReference type="Gene3D" id="3.90.70.10">
    <property type="entry name" value="Cysteine proteinases"/>
    <property type="match status" value="1"/>
</dbReference>
<dbReference type="AlphaFoldDB" id="A0A3R7AEC2"/>
<dbReference type="VEuPathDB" id="FungiDB:H257_04437"/>
<dbReference type="CDD" id="cd02248">
    <property type="entry name" value="Peptidase_C1A"/>
    <property type="match status" value="1"/>
</dbReference>
<dbReference type="InterPro" id="IPR013128">
    <property type="entry name" value="Peptidase_C1A"/>
</dbReference>
<dbReference type="Pfam" id="PF00112">
    <property type="entry name" value="Peptidase_C1"/>
    <property type="match status" value="1"/>
</dbReference>
<dbReference type="SUPFAM" id="SSF54001">
    <property type="entry name" value="Cysteine proteinases"/>
    <property type="match status" value="1"/>
</dbReference>
<sequence length="405" mass="42787">MKATLVLASAVSMASAAKQSVLTLGSQERSILKNELDEWKAQFLDIAQAMGALPTHTESLTDVESDELQRFLDTKFQVEVARQANPEAEFDVNNPFALLTHAEFLQMVQVSFDQSSLGLLNAVEDTTPVNVTATSADWTTSKCLSPVRNQGSCGSCWAFSTIGAAETAHCLASGQLLDLSEQQLVSCSKNGGSMGCRGGWPQAAMDWLKDGACLESTYPYTAQTGSCSTSCAKTKLSFGQTIKSTGEDKLASALDSQPVSVLVESGNAVWRNYKSGVVTQCPGGRSDHAVIAVGYDATSFKIKNSWGTSWGNGGYMTLKRGVGGKGMCNVAEAVVYPALAGDVKPTSQSPTPSTRKPFPTSPSSSTRKPFPSSSNAPIPSTTKPRHTCKPKANKGRHGSVSSSSN</sequence>
<comment type="similarity">
    <text evidence="1">Belongs to the peptidase C1 family.</text>
</comment>
<evidence type="ECO:0000256" key="1">
    <source>
        <dbReference type="ARBA" id="ARBA00008455"/>
    </source>
</evidence>
<dbReference type="InterPro" id="IPR000169">
    <property type="entry name" value="Pept_cys_AS"/>
</dbReference>
<dbReference type="InterPro" id="IPR038765">
    <property type="entry name" value="Papain-like_cys_pep_sf"/>
</dbReference>
<accession>A0A3R7AEC2</accession>
<dbReference type="EMBL" id="QUTF01021385">
    <property type="protein sequence ID" value="RHY93121.1"/>
    <property type="molecule type" value="Genomic_DNA"/>
</dbReference>
<dbReference type="PANTHER" id="PTHR12411">
    <property type="entry name" value="CYSTEINE PROTEASE FAMILY C1-RELATED"/>
    <property type="match status" value="1"/>
</dbReference>
<comment type="caution">
    <text evidence="6">The sequence shown here is derived from an EMBL/GenBank/DDBJ whole genome shotgun (WGS) entry which is preliminary data.</text>
</comment>
<feature type="region of interest" description="Disordered" evidence="3">
    <location>
        <begin position="342"/>
        <end position="405"/>
    </location>
</feature>
<evidence type="ECO:0000256" key="4">
    <source>
        <dbReference type="SAM" id="SignalP"/>
    </source>
</evidence>
<evidence type="ECO:0000313" key="6">
    <source>
        <dbReference type="EMBL" id="RHY93121.1"/>
    </source>
</evidence>
<feature type="compositionally biased region" description="Basic residues" evidence="3">
    <location>
        <begin position="383"/>
        <end position="397"/>
    </location>
</feature>
<dbReference type="GO" id="GO:0008234">
    <property type="term" value="F:cysteine-type peptidase activity"/>
    <property type="evidence" value="ECO:0007669"/>
    <property type="project" value="InterPro"/>
</dbReference>
<dbReference type="PROSITE" id="PS00139">
    <property type="entry name" value="THIOL_PROTEASE_CYS"/>
    <property type="match status" value="1"/>
</dbReference>
<dbReference type="GO" id="GO:0006508">
    <property type="term" value="P:proteolysis"/>
    <property type="evidence" value="ECO:0007669"/>
    <property type="project" value="InterPro"/>
</dbReference>
<name>A0A3R7AEC2_APHAT</name>
<evidence type="ECO:0000256" key="2">
    <source>
        <dbReference type="ARBA" id="ARBA00023145"/>
    </source>
</evidence>
<protein>
    <recommendedName>
        <fullName evidence="5">Peptidase C1A papain C-terminal domain-containing protein</fullName>
    </recommendedName>
</protein>
<proteinExistence type="inferred from homology"/>
<reference evidence="6 7" key="1">
    <citation type="submission" date="2018-08" db="EMBL/GenBank/DDBJ databases">
        <title>Aphanomyces genome sequencing and annotation.</title>
        <authorList>
            <person name="Minardi D."/>
            <person name="Oidtmann B."/>
            <person name="Van Der Giezen M."/>
            <person name="Studholme D.J."/>
        </authorList>
    </citation>
    <scope>NUCLEOTIDE SEQUENCE [LARGE SCALE GENOMIC DNA]</scope>
    <source>
        <strain evidence="6 7">FDL457</strain>
    </source>
</reference>
<dbReference type="PRINTS" id="PR00705">
    <property type="entry name" value="PAPAIN"/>
</dbReference>
<evidence type="ECO:0000313" key="7">
    <source>
        <dbReference type="Proteomes" id="UP000286510"/>
    </source>
</evidence>
<dbReference type="InterPro" id="IPR039417">
    <property type="entry name" value="Peptidase_C1A_papain-like"/>
</dbReference>
<feature type="chain" id="PRO_5018644620" description="Peptidase C1A papain C-terminal domain-containing protein" evidence="4">
    <location>
        <begin position="17"/>
        <end position="405"/>
    </location>
</feature>
<organism evidence="6 7">
    <name type="scientific">Aphanomyces astaci</name>
    <name type="common">Crayfish plague agent</name>
    <dbReference type="NCBI Taxonomy" id="112090"/>
    <lineage>
        <taxon>Eukaryota</taxon>
        <taxon>Sar</taxon>
        <taxon>Stramenopiles</taxon>
        <taxon>Oomycota</taxon>
        <taxon>Saprolegniomycetes</taxon>
        <taxon>Saprolegniales</taxon>
        <taxon>Verrucalvaceae</taxon>
        <taxon>Aphanomyces</taxon>
    </lineage>
</organism>
<feature type="signal peptide" evidence="4">
    <location>
        <begin position="1"/>
        <end position="16"/>
    </location>
</feature>
<feature type="compositionally biased region" description="Low complexity" evidence="3">
    <location>
        <begin position="349"/>
        <end position="374"/>
    </location>
</feature>
<keyword evidence="2" id="KW-0865">Zymogen</keyword>
<feature type="domain" description="Peptidase C1A papain C-terminal" evidence="5">
    <location>
        <begin position="132"/>
        <end position="338"/>
    </location>
</feature>
<evidence type="ECO:0000256" key="3">
    <source>
        <dbReference type="SAM" id="MobiDB-lite"/>
    </source>
</evidence>
<gene>
    <name evidence="6" type="ORF">DYB26_007987</name>
</gene>
<dbReference type="Proteomes" id="UP000286510">
    <property type="component" value="Unassembled WGS sequence"/>
</dbReference>